<evidence type="ECO:0000259" key="2">
    <source>
        <dbReference type="Pfam" id="PF01636"/>
    </source>
</evidence>
<dbReference type="InterPro" id="IPR002575">
    <property type="entry name" value="Aminoglycoside_PTrfase"/>
</dbReference>
<feature type="compositionally biased region" description="Basic and acidic residues" evidence="1">
    <location>
        <begin position="75"/>
        <end position="95"/>
    </location>
</feature>
<dbReference type="SUPFAM" id="SSF56112">
    <property type="entry name" value="Protein kinase-like (PK-like)"/>
    <property type="match status" value="1"/>
</dbReference>
<evidence type="ECO:0000313" key="3">
    <source>
        <dbReference type="EMBL" id="KAF2453252.1"/>
    </source>
</evidence>
<dbReference type="OrthoDB" id="4177236at2759"/>
<sequence>MPSNDGGREKEVEEQAENKLELLNRSMISKATQIVSDNKPASDLWPQFRQALSDYKRRRTDILDSQNPKPEPSGEDPRCGSDSKPKAGLERHDSFKHKIPDEDIYTPWPLSSALQNSLQITAVATGDVIQNEQASMLRSILSTLLIQGELLYQYATRTVVRIFSDMVVKINKSKDQTETHVLHHIHKHTQRIPAPRPLGMMVIGIWSYTFTSFIPGIPLDRIWGNLTPAKKSYVREQLNHIFTELRRLPGPSSEGYLGGGTPPVCKGGHRFRKTSSSPIVSEAQFNDFLLEDSWLQPARVDHIHRSLPNGHRIVMTHGDLCPPNIIVESEDRQRITGIVDWDTGGAYPEYWEYVNAFKSSLGTRDDWRLYLPKAGIGRYFNEYARYSVIGRFARE</sequence>
<keyword evidence="4" id="KW-1185">Reference proteome</keyword>
<dbReference type="Gene3D" id="3.90.1200.10">
    <property type="match status" value="1"/>
</dbReference>
<dbReference type="InterPro" id="IPR011009">
    <property type="entry name" value="Kinase-like_dom_sf"/>
</dbReference>
<dbReference type="PANTHER" id="PTHR21310">
    <property type="entry name" value="AMINOGLYCOSIDE PHOSPHOTRANSFERASE-RELATED-RELATED"/>
    <property type="match status" value="1"/>
</dbReference>
<feature type="domain" description="Aminoglycoside phosphotransferase" evidence="2">
    <location>
        <begin position="173"/>
        <end position="366"/>
    </location>
</feature>
<evidence type="ECO:0000313" key="4">
    <source>
        <dbReference type="Proteomes" id="UP000799766"/>
    </source>
</evidence>
<dbReference type="GO" id="GO:0016301">
    <property type="term" value="F:kinase activity"/>
    <property type="evidence" value="ECO:0007669"/>
    <property type="project" value="UniProtKB-KW"/>
</dbReference>
<evidence type="ECO:0000256" key="1">
    <source>
        <dbReference type="SAM" id="MobiDB-lite"/>
    </source>
</evidence>
<dbReference type="CDD" id="cd05120">
    <property type="entry name" value="APH_ChoK_like"/>
    <property type="match status" value="1"/>
</dbReference>
<protein>
    <submittedName>
        <fullName evidence="3">Kinase-like domain-containing protein</fullName>
    </submittedName>
</protein>
<dbReference type="Pfam" id="PF01636">
    <property type="entry name" value="APH"/>
    <property type="match status" value="1"/>
</dbReference>
<reference evidence="3" key="1">
    <citation type="journal article" date="2020" name="Stud. Mycol.">
        <title>101 Dothideomycetes genomes: a test case for predicting lifestyles and emergence of pathogens.</title>
        <authorList>
            <person name="Haridas S."/>
            <person name="Albert R."/>
            <person name="Binder M."/>
            <person name="Bloem J."/>
            <person name="Labutti K."/>
            <person name="Salamov A."/>
            <person name="Andreopoulos B."/>
            <person name="Baker S."/>
            <person name="Barry K."/>
            <person name="Bills G."/>
            <person name="Bluhm B."/>
            <person name="Cannon C."/>
            <person name="Castanera R."/>
            <person name="Culley D."/>
            <person name="Daum C."/>
            <person name="Ezra D."/>
            <person name="Gonzalez J."/>
            <person name="Henrissat B."/>
            <person name="Kuo A."/>
            <person name="Liang C."/>
            <person name="Lipzen A."/>
            <person name="Lutzoni F."/>
            <person name="Magnuson J."/>
            <person name="Mondo S."/>
            <person name="Nolan M."/>
            <person name="Ohm R."/>
            <person name="Pangilinan J."/>
            <person name="Park H.-J."/>
            <person name="Ramirez L."/>
            <person name="Alfaro M."/>
            <person name="Sun H."/>
            <person name="Tritt A."/>
            <person name="Yoshinaga Y."/>
            <person name="Zwiers L.-H."/>
            <person name="Turgeon B."/>
            <person name="Goodwin S."/>
            <person name="Spatafora J."/>
            <person name="Crous P."/>
            <person name="Grigoriev I."/>
        </authorList>
    </citation>
    <scope>NUCLEOTIDE SEQUENCE</scope>
    <source>
        <strain evidence="3">ATCC 16933</strain>
    </source>
</reference>
<dbReference type="EMBL" id="MU001699">
    <property type="protein sequence ID" value="KAF2453252.1"/>
    <property type="molecule type" value="Genomic_DNA"/>
</dbReference>
<organism evidence="3 4">
    <name type="scientific">Lineolata rhizophorae</name>
    <dbReference type="NCBI Taxonomy" id="578093"/>
    <lineage>
        <taxon>Eukaryota</taxon>
        <taxon>Fungi</taxon>
        <taxon>Dikarya</taxon>
        <taxon>Ascomycota</taxon>
        <taxon>Pezizomycotina</taxon>
        <taxon>Dothideomycetes</taxon>
        <taxon>Dothideomycetes incertae sedis</taxon>
        <taxon>Lineolatales</taxon>
        <taxon>Lineolataceae</taxon>
        <taxon>Lineolata</taxon>
    </lineage>
</organism>
<keyword evidence="3" id="KW-0418">Kinase</keyword>
<feature type="region of interest" description="Disordered" evidence="1">
    <location>
        <begin position="56"/>
        <end position="95"/>
    </location>
</feature>
<dbReference type="AlphaFoldDB" id="A0A6A6NPE6"/>
<proteinExistence type="predicted"/>
<dbReference type="Proteomes" id="UP000799766">
    <property type="component" value="Unassembled WGS sequence"/>
</dbReference>
<dbReference type="InterPro" id="IPR051678">
    <property type="entry name" value="AGP_Transferase"/>
</dbReference>
<gene>
    <name evidence="3" type="ORF">BDY21DRAFT_356952</name>
</gene>
<accession>A0A6A6NPE6</accession>
<dbReference type="PANTHER" id="PTHR21310:SF58">
    <property type="entry name" value="AMINOGLYCOSIDE PHOSPHOTRANSFERASE DOMAIN-CONTAINING PROTEIN"/>
    <property type="match status" value="1"/>
</dbReference>
<keyword evidence="3" id="KW-0808">Transferase</keyword>
<name>A0A6A6NPE6_9PEZI</name>